<evidence type="ECO:0000259" key="3">
    <source>
        <dbReference type="Pfam" id="PF14302"/>
    </source>
</evidence>
<dbReference type="Pfam" id="PF14302">
    <property type="entry name" value="DUF4377"/>
    <property type="match status" value="1"/>
</dbReference>
<evidence type="ECO:0000256" key="1">
    <source>
        <dbReference type="SAM" id="SignalP"/>
    </source>
</evidence>
<dbReference type="EMBL" id="CP034433">
    <property type="protein sequence ID" value="AZN36153.1"/>
    <property type="molecule type" value="Genomic_DNA"/>
</dbReference>
<protein>
    <submittedName>
        <fullName evidence="4">DUF4377 domain-containing protein</fullName>
    </submittedName>
</protein>
<dbReference type="OrthoDB" id="423130at2"/>
<dbReference type="Pfam" id="PF03724">
    <property type="entry name" value="META"/>
    <property type="match status" value="1"/>
</dbReference>
<dbReference type="InterPro" id="IPR038670">
    <property type="entry name" value="HslJ-like_sf"/>
</dbReference>
<dbReference type="RefSeq" id="WP_125972562.1">
    <property type="nucleotide sequence ID" value="NZ_CP034433.1"/>
</dbReference>
<sequence>MKMLKNTALLAALLTLSIAAEARSLLDGDYILSEWQYAGVMSRSYKKVPTLTIRGDRISGFAGCNRYSGMISTLPKLKVGPLATTRMACLGEEERRNETAVLAVLEGAKRFKLGRPDRLELSSTRGEYLIFVRQPGTVEQVLYIAPETKSCVGVGPMECMQVREAPSEKWSLFYDHIEGFDYVAGKSYKIKVRREKVVHPPADASAFKYVLLEVLGD</sequence>
<dbReference type="Gene3D" id="2.40.128.270">
    <property type="match status" value="1"/>
</dbReference>
<evidence type="ECO:0000259" key="2">
    <source>
        <dbReference type="Pfam" id="PF03724"/>
    </source>
</evidence>
<feature type="chain" id="PRO_5019062237" evidence="1">
    <location>
        <begin position="23"/>
        <end position="217"/>
    </location>
</feature>
<dbReference type="PANTHER" id="PTHR35535">
    <property type="entry name" value="HEAT SHOCK PROTEIN HSLJ"/>
    <property type="match status" value="1"/>
</dbReference>
<dbReference type="InterPro" id="IPR025485">
    <property type="entry name" value="DUF4377"/>
</dbReference>
<dbReference type="InterPro" id="IPR053147">
    <property type="entry name" value="Hsp_HslJ-like"/>
</dbReference>
<dbReference type="AlphaFoldDB" id="A0A3S8ZRM7"/>
<keyword evidence="1" id="KW-0732">Signal</keyword>
<reference evidence="4 5" key="1">
    <citation type="submission" date="2018-12" db="EMBL/GenBank/DDBJ databases">
        <title>Complete genome sequence of Iodobacter sp. H11R3.</title>
        <authorList>
            <person name="Bae J.-W."/>
        </authorList>
    </citation>
    <scope>NUCLEOTIDE SEQUENCE [LARGE SCALE GENOMIC DNA]</scope>
    <source>
        <strain evidence="4 5">H11R3</strain>
    </source>
</reference>
<dbReference type="Proteomes" id="UP000282438">
    <property type="component" value="Chromosome"/>
</dbReference>
<organism evidence="4 5">
    <name type="scientific">Iodobacter ciconiae</name>
    <dbReference type="NCBI Taxonomy" id="2496266"/>
    <lineage>
        <taxon>Bacteria</taxon>
        <taxon>Pseudomonadati</taxon>
        <taxon>Pseudomonadota</taxon>
        <taxon>Betaproteobacteria</taxon>
        <taxon>Neisseriales</taxon>
        <taxon>Chitinibacteraceae</taxon>
        <taxon>Iodobacter</taxon>
    </lineage>
</organism>
<dbReference type="KEGG" id="iod:EJO50_06465"/>
<dbReference type="InterPro" id="IPR005184">
    <property type="entry name" value="DUF306_Meta_HslJ"/>
</dbReference>
<gene>
    <name evidence="4" type="ORF">EJO50_06465</name>
</gene>
<feature type="domain" description="DUF306" evidence="2">
    <location>
        <begin position="28"/>
        <end position="129"/>
    </location>
</feature>
<name>A0A3S8ZRM7_9NEIS</name>
<feature type="domain" description="DUF4377" evidence="3">
    <location>
        <begin position="143"/>
        <end position="215"/>
    </location>
</feature>
<dbReference type="PANTHER" id="PTHR35535:SF1">
    <property type="entry name" value="HEAT SHOCK PROTEIN HSLJ"/>
    <property type="match status" value="1"/>
</dbReference>
<accession>A0A3S8ZRM7</accession>
<keyword evidence="5" id="KW-1185">Reference proteome</keyword>
<proteinExistence type="predicted"/>
<feature type="signal peptide" evidence="1">
    <location>
        <begin position="1"/>
        <end position="22"/>
    </location>
</feature>
<evidence type="ECO:0000313" key="5">
    <source>
        <dbReference type="Proteomes" id="UP000282438"/>
    </source>
</evidence>
<evidence type="ECO:0000313" key="4">
    <source>
        <dbReference type="EMBL" id="AZN36153.1"/>
    </source>
</evidence>